<keyword evidence="1" id="KW-0472">Membrane</keyword>
<comment type="caution">
    <text evidence="2">The sequence shown here is derived from an EMBL/GenBank/DDBJ whole genome shotgun (WGS) entry which is preliminary data.</text>
</comment>
<gene>
    <name evidence="2" type="ORF">CHARACLAT_029144</name>
</gene>
<evidence type="ECO:0000313" key="2">
    <source>
        <dbReference type="EMBL" id="MED6291982.1"/>
    </source>
</evidence>
<sequence length="146" mass="14940">MVGIWGSGLGGCLVQGLAFPLSRDHLDFLGSRSLASVCQLGGQRALVRGQCAASIGMWFCFSGGASQPAYLVQRGVPCGSVGGRHAGEPPGFGCGIGGVPGSWRLVTWLVHVSLSWTGRLGLLALAGWLGGLGGVLLCWLSCPFAL</sequence>
<keyword evidence="1" id="KW-1133">Transmembrane helix</keyword>
<organism evidence="2 3">
    <name type="scientific">Characodon lateralis</name>
    <dbReference type="NCBI Taxonomy" id="208331"/>
    <lineage>
        <taxon>Eukaryota</taxon>
        <taxon>Metazoa</taxon>
        <taxon>Chordata</taxon>
        <taxon>Craniata</taxon>
        <taxon>Vertebrata</taxon>
        <taxon>Euteleostomi</taxon>
        <taxon>Actinopterygii</taxon>
        <taxon>Neopterygii</taxon>
        <taxon>Teleostei</taxon>
        <taxon>Neoteleostei</taxon>
        <taxon>Acanthomorphata</taxon>
        <taxon>Ovalentaria</taxon>
        <taxon>Atherinomorphae</taxon>
        <taxon>Cyprinodontiformes</taxon>
        <taxon>Goodeidae</taxon>
        <taxon>Characodon</taxon>
    </lineage>
</organism>
<dbReference type="Proteomes" id="UP001352852">
    <property type="component" value="Unassembled WGS sequence"/>
</dbReference>
<keyword evidence="1" id="KW-0812">Transmembrane</keyword>
<evidence type="ECO:0000256" key="1">
    <source>
        <dbReference type="SAM" id="Phobius"/>
    </source>
</evidence>
<feature type="transmembrane region" description="Helical" evidence="1">
    <location>
        <begin position="120"/>
        <end position="140"/>
    </location>
</feature>
<dbReference type="EMBL" id="JAHUTJ010069628">
    <property type="protein sequence ID" value="MED6291982.1"/>
    <property type="molecule type" value="Genomic_DNA"/>
</dbReference>
<reference evidence="2 3" key="1">
    <citation type="submission" date="2021-06" db="EMBL/GenBank/DDBJ databases">
        <authorList>
            <person name="Palmer J.M."/>
        </authorList>
    </citation>
    <scope>NUCLEOTIDE SEQUENCE [LARGE SCALE GENOMIC DNA]</scope>
    <source>
        <strain evidence="2 3">CL_MEX2019</strain>
        <tissue evidence="2">Muscle</tissue>
    </source>
</reference>
<accession>A0ABU7EYA4</accession>
<proteinExistence type="predicted"/>
<name>A0ABU7EYA4_9TELE</name>
<keyword evidence="3" id="KW-1185">Reference proteome</keyword>
<evidence type="ECO:0000313" key="3">
    <source>
        <dbReference type="Proteomes" id="UP001352852"/>
    </source>
</evidence>
<protein>
    <submittedName>
        <fullName evidence="2">Uncharacterized protein</fullName>
    </submittedName>
</protein>